<evidence type="ECO:0000256" key="8">
    <source>
        <dbReference type="ARBA" id="ARBA00022801"/>
    </source>
</evidence>
<reference evidence="14 15" key="1">
    <citation type="journal article" date="2023" name="Int. J. Syst. Evol. Microbiol.">
        <title>Physiological and genomic analyses of cobalamin (vitamin B12)-auxotrophy of Lysobacter auxotrophicus sp. nov., a methionine-auxotrophic chitinolytic bacterium isolated from chitin-treated soil.</title>
        <authorList>
            <person name="Saito A."/>
            <person name="Dohra H."/>
            <person name="Hamada M."/>
            <person name="Moriuchi R."/>
            <person name="Kotsuchibashi Y."/>
            <person name="Mori K."/>
        </authorList>
    </citation>
    <scope>NUCLEOTIDE SEQUENCE [LARGE SCALE GENOMIC DNA]</scope>
    <source>
        <strain evidence="14 15">5-21a</strain>
    </source>
</reference>
<evidence type="ECO:0000256" key="10">
    <source>
        <dbReference type="ARBA" id="ARBA00023316"/>
    </source>
</evidence>
<evidence type="ECO:0000256" key="12">
    <source>
        <dbReference type="SAM" id="MobiDB-lite"/>
    </source>
</evidence>
<evidence type="ECO:0000313" key="15">
    <source>
        <dbReference type="Proteomes" id="UP001317822"/>
    </source>
</evidence>
<dbReference type="InterPro" id="IPR051056">
    <property type="entry name" value="Glycosyl_Hydrolase_73"/>
</dbReference>
<dbReference type="NCBIfam" id="TIGR02541">
    <property type="entry name" value="flagell_FlgJ"/>
    <property type="match status" value="1"/>
</dbReference>
<name>A0ABM8DGV7_9GAMM</name>
<dbReference type="InterPro" id="IPR019301">
    <property type="entry name" value="Flagellar_prot_FlgJ_N"/>
</dbReference>
<dbReference type="RefSeq" id="WP_281779740.1">
    <property type="nucleotide sequence ID" value="NZ_AP027041.1"/>
</dbReference>
<evidence type="ECO:0000256" key="9">
    <source>
        <dbReference type="ARBA" id="ARBA00023295"/>
    </source>
</evidence>
<comment type="similarity">
    <text evidence="4">In the C-terminal section; belongs to the glycosyl hydrolase 73 family.</text>
</comment>
<dbReference type="EMBL" id="AP027041">
    <property type="protein sequence ID" value="BDU17838.1"/>
    <property type="molecule type" value="Genomic_DNA"/>
</dbReference>
<sequence>MHLRPALSQPLSTPSTDGAPRADRSRVEYAAQQLEAQFAQMLVKSMRSASFGDPLMGDNSTYRDMYDQQLSRELAKGRGLGLAPIIVQQLTRDTGGATATATPPGGLPFSPAASPMSLSLTPSSDGVSLPALAAPALLRVETAQVECDPNAKLDCSSPEAFVKSVWPHAQRTAQELGVDPKALVAQAALETGWGRRLAKGGGEVTSHNLFGIKAGSKWSGQRINAGTHEYVGGTRVSERADFRAYGSIGESFADYARLLNNPRYAQARAAGSDTRQFAQALQKAGYATDPAYAAKINAIAEGATLNRALAALDGNTRG</sequence>
<dbReference type="InterPro" id="IPR013377">
    <property type="entry name" value="FlgJ"/>
</dbReference>
<organism evidence="14 15">
    <name type="scientific">Lysobacter auxotrophicus</name>
    <dbReference type="NCBI Taxonomy" id="2992573"/>
    <lineage>
        <taxon>Bacteria</taxon>
        <taxon>Pseudomonadati</taxon>
        <taxon>Pseudomonadota</taxon>
        <taxon>Gammaproteobacteria</taxon>
        <taxon>Lysobacterales</taxon>
        <taxon>Lysobacteraceae</taxon>
        <taxon>Lysobacter</taxon>
    </lineage>
</organism>
<keyword evidence="8 14" id="KW-0378">Hydrolase</keyword>
<evidence type="ECO:0000256" key="7">
    <source>
        <dbReference type="ARBA" id="ARBA00022795"/>
    </source>
</evidence>
<protein>
    <recommendedName>
        <fullName evidence="5">Peptidoglycan hydrolase FlgJ</fullName>
    </recommendedName>
    <alternativeName>
        <fullName evidence="11">Muramidase FlgJ</fullName>
    </alternativeName>
</protein>
<comment type="subcellular location">
    <subcellularLocation>
        <location evidence="2">Periplasm</location>
    </subcellularLocation>
</comment>
<dbReference type="Gene3D" id="2.10.70.40">
    <property type="entry name" value="peptidoglycan hydrolase"/>
    <property type="match status" value="1"/>
</dbReference>
<dbReference type="Pfam" id="PF01832">
    <property type="entry name" value="Glucosaminidase"/>
    <property type="match status" value="1"/>
</dbReference>
<dbReference type="PRINTS" id="PR01002">
    <property type="entry name" value="FLGFLGJ"/>
</dbReference>
<evidence type="ECO:0000256" key="1">
    <source>
        <dbReference type="ARBA" id="ARBA00002954"/>
    </source>
</evidence>
<keyword evidence="14" id="KW-0969">Cilium</keyword>
<dbReference type="PANTHER" id="PTHR33308">
    <property type="entry name" value="PEPTIDOGLYCAN HYDROLASE FLGJ"/>
    <property type="match status" value="1"/>
</dbReference>
<dbReference type="Gene3D" id="1.10.530.10">
    <property type="match status" value="1"/>
</dbReference>
<proteinExistence type="inferred from homology"/>
<feature type="region of interest" description="Disordered" evidence="12">
    <location>
        <begin position="1"/>
        <end position="24"/>
    </location>
</feature>
<comment type="similarity">
    <text evidence="3">In the N-terminal section; belongs to the FlgJ family.</text>
</comment>
<feature type="domain" description="Mannosyl-glycoprotein endo-beta-N-acetylglucosamidase-like" evidence="13">
    <location>
        <begin position="152"/>
        <end position="313"/>
    </location>
</feature>
<keyword evidence="14" id="KW-0282">Flagellum</keyword>
<dbReference type="Pfam" id="PF10135">
    <property type="entry name" value="Rod-binding"/>
    <property type="match status" value="1"/>
</dbReference>
<evidence type="ECO:0000256" key="11">
    <source>
        <dbReference type="ARBA" id="ARBA00030835"/>
    </source>
</evidence>
<evidence type="ECO:0000256" key="6">
    <source>
        <dbReference type="ARBA" id="ARBA00022764"/>
    </source>
</evidence>
<keyword evidence="15" id="KW-1185">Reference proteome</keyword>
<keyword evidence="10" id="KW-0961">Cell wall biogenesis/degradation</keyword>
<dbReference type="PANTHER" id="PTHR33308:SF9">
    <property type="entry name" value="PEPTIDOGLYCAN HYDROLASE FLGJ"/>
    <property type="match status" value="1"/>
</dbReference>
<dbReference type="InterPro" id="IPR002901">
    <property type="entry name" value="MGlyc_endo_b_GlcNAc-like_dom"/>
</dbReference>
<evidence type="ECO:0000256" key="4">
    <source>
        <dbReference type="ARBA" id="ARBA00007974"/>
    </source>
</evidence>
<gene>
    <name evidence="14" type="primary">flgJ</name>
    <name evidence="14" type="ORF">LA521A_30390</name>
</gene>
<dbReference type="Proteomes" id="UP001317822">
    <property type="component" value="Chromosome"/>
</dbReference>
<evidence type="ECO:0000256" key="3">
    <source>
        <dbReference type="ARBA" id="ARBA00006880"/>
    </source>
</evidence>
<evidence type="ECO:0000313" key="14">
    <source>
        <dbReference type="EMBL" id="BDU17838.1"/>
    </source>
</evidence>
<evidence type="ECO:0000256" key="2">
    <source>
        <dbReference type="ARBA" id="ARBA00004418"/>
    </source>
</evidence>
<accession>A0ABM8DGV7</accession>
<keyword evidence="14" id="KW-0966">Cell projection</keyword>
<keyword evidence="7" id="KW-1005">Bacterial flagellum biogenesis</keyword>
<evidence type="ECO:0000259" key="13">
    <source>
        <dbReference type="SMART" id="SM00047"/>
    </source>
</evidence>
<evidence type="ECO:0000256" key="5">
    <source>
        <dbReference type="ARBA" id="ARBA00013433"/>
    </source>
</evidence>
<comment type="function">
    <text evidence="1">Flagellum-specific muramidase which hydrolyzes the peptidoglycan layer to assemble the rod structure in the periplasmic space.</text>
</comment>
<dbReference type="SMART" id="SM00047">
    <property type="entry name" value="LYZ2"/>
    <property type="match status" value="1"/>
</dbReference>
<keyword evidence="9" id="KW-0326">Glycosidase</keyword>
<keyword evidence="6" id="KW-0574">Periplasm</keyword>
<dbReference type="GO" id="GO:0016787">
    <property type="term" value="F:hydrolase activity"/>
    <property type="evidence" value="ECO:0007669"/>
    <property type="project" value="UniProtKB-KW"/>
</dbReference>